<keyword evidence="6" id="KW-0560">Oxidoreductase</keyword>
<evidence type="ECO:0000259" key="7">
    <source>
        <dbReference type="Pfam" id="PF00881"/>
    </source>
</evidence>
<dbReference type="SUPFAM" id="SSF55469">
    <property type="entry name" value="FMN-dependent nitroreductase-like"/>
    <property type="match status" value="1"/>
</dbReference>
<sequence>MNLIQDLNWRYAVRRFSDQKVQPELVEQLVESARLSASSFGLQPYRLLVIQSAAIREALLPHSMGQDKILNSSHLVVFAAQTASSETLVDRYAQRVSEARQIPLTDLSGMVDAFKSALASQSERERLAWAHQQANIALGQFLAAAAVLKVDACPMGGFDAKGYDDVLGLAEQGLTTSVICPIGYRHPDDASAHQPKVRVPTETFAQWVN</sequence>
<dbReference type="RefSeq" id="WP_036752732.1">
    <property type="nucleotide sequence ID" value="NZ_JAGSGC010000010.1"/>
</dbReference>
<dbReference type="InterPro" id="IPR029479">
    <property type="entry name" value="Nitroreductase"/>
</dbReference>
<dbReference type="STRING" id="1654360.EA58_12070"/>
<dbReference type="PANTHER" id="PTHR43673">
    <property type="entry name" value="NAD(P)H NITROREDUCTASE YDGI-RELATED"/>
    <property type="match status" value="1"/>
</dbReference>
<dbReference type="CDD" id="cd02149">
    <property type="entry name" value="NfsB-like"/>
    <property type="match status" value="1"/>
</dbReference>
<dbReference type="InterPro" id="IPR033878">
    <property type="entry name" value="NfsB-like"/>
</dbReference>
<dbReference type="InterPro" id="IPR000415">
    <property type="entry name" value="Nitroreductase-like"/>
</dbReference>
<accession>A0A066RLH9</accession>
<evidence type="ECO:0000313" key="9">
    <source>
        <dbReference type="Proteomes" id="UP000027192"/>
    </source>
</evidence>
<dbReference type="EMBL" id="JMIB01000023">
    <property type="protein sequence ID" value="KDM91300.1"/>
    <property type="molecule type" value="Genomic_DNA"/>
</dbReference>
<keyword evidence="3" id="KW-0285">Flavoprotein</keyword>
<evidence type="ECO:0000256" key="6">
    <source>
        <dbReference type="ARBA" id="ARBA00023002"/>
    </source>
</evidence>
<organism evidence="8 9">
    <name type="scientific">Photobacterium galatheae</name>
    <dbReference type="NCBI Taxonomy" id="1654360"/>
    <lineage>
        <taxon>Bacteria</taxon>
        <taxon>Pseudomonadati</taxon>
        <taxon>Pseudomonadota</taxon>
        <taxon>Gammaproteobacteria</taxon>
        <taxon>Vibrionales</taxon>
        <taxon>Vibrionaceae</taxon>
        <taxon>Photobacterium</taxon>
    </lineage>
</organism>
<evidence type="ECO:0000256" key="5">
    <source>
        <dbReference type="ARBA" id="ARBA00022857"/>
    </source>
</evidence>
<evidence type="ECO:0000256" key="2">
    <source>
        <dbReference type="ARBA" id="ARBA00007118"/>
    </source>
</evidence>
<protein>
    <submittedName>
        <fullName evidence="8">Nitroreductase</fullName>
    </submittedName>
</protein>
<keyword evidence="4" id="KW-0288">FMN</keyword>
<keyword evidence="5" id="KW-0521">NADP</keyword>
<evidence type="ECO:0000313" key="8">
    <source>
        <dbReference type="EMBL" id="KDM91300.1"/>
    </source>
</evidence>
<dbReference type="Proteomes" id="UP000027192">
    <property type="component" value="Unassembled WGS sequence"/>
</dbReference>
<dbReference type="AlphaFoldDB" id="A0A066RLH9"/>
<dbReference type="GO" id="GO:0016491">
    <property type="term" value="F:oxidoreductase activity"/>
    <property type="evidence" value="ECO:0007669"/>
    <property type="project" value="UniProtKB-KW"/>
</dbReference>
<dbReference type="Pfam" id="PF00881">
    <property type="entry name" value="Nitroreductase"/>
    <property type="match status" value="1"/>
</dbReference>
<dbReference type="PANTHER" id="PTHR43673:SF2">
    <property type="entry name" value="NITROREDUCTASE"/>
    <property type="match status" value="1"/>
</dbReference>
<comment type="cofactor">
    <cofactor evidence="1">
        <name>FMN</name>
        <dbReference type="ChEBI" id="CHEBI:58210"/>
    </cofactor>
</comment>
<evidence type="ECO:0000256" key="4">
    <source>
        <dbReference type="ARBA" id="ARBA00022643"/>
    </source>
</evidence>
<proteinExistence type="inferred from homology"/>
<feature type="domain" description="Nitroreductase" evidence="7">
    <location>
        <begin position="8"/>
        <end position="184"/>
    </location>
</feature>
<evidence type="ECO:0000256" key="3">
    <source>
        <dbReference type="ARBA" id="ARBA00022630"/>
    </source>
</evidence>
<comment type="caution">
    <text evidence="8">The sequence shown here is derived from an EMBL/GenBank/DDBJ whole genome shotgun (WGS) entry which is preliminary data.</text>
</comment>
<gene>
    <name evidence="8" type="ORF">EA58_12070</name>
</gene>
<comment type="similarity">
    <text evidence="2">Belongs to the nitroreductase family.</text>
</comment>
<reference evidence="8 9" key="1">
    <citation type="submission" date="2014-04" db="EMBL/GenBank/DDBJ databases">
        <title>Draft genome sequence of Photobacterium halotolerans S2753: a solonamide, ngercheumicin and holomycin producer.</title>
        <authorList>
            <person name="Machado H.R."/>
            <person name="Gram L."/>
        </authorList>
    </citation>
    <scope>NUCLEOTIDE SEQUENCE [LARGE SCALE GENOMIC DNA]</scope>
    <source>
        <strain evidence="8 9">S2753</strain>
    </source>
</reference>
<dbReference type="Gene3D" id="3.40.109.10">
    <property type="entry name" value="NADH Oxidase"/>
    <property type="match status" value="1"/>
</dbReference>
<dbReference type="OrthoDB" id="9809288at2"/>
<keyword evidence="9" id="KW-1185">Reference proteome</keyword>
<evidence type="ECO:0000256" key="1">
    <source>
        <dbReference type="ARBA" id="ARBA00001917"/>
    </source>
</evidence>
<name>A0A066RLH9_9GAMM</name>